<dbReference type="InterPro" id="IPR017972">
    <property type="entry name" value="Cyt_P450_CS"/>
</dbReference>
<dbReference type="GO" id="GO:0016705">
    <property type="term" value="F:oxidoreductase activity, acting on paired donors, with incorporation or reduction of molecular oxygen"/>
    <property type="evidence" value="ECO:0007669"/>
    <property type="project" value="InterPro"/>
</dbReference>
<feature type="signal peptide" evidence="13">
    <location>
        <begin position="1"/>
        <end position="19"/>
    </location>
</feature>
<evidence type="ECO:0000256" key="5">
    <source>
        <dbReference type="ARBA" id="ARBA00022723"/>
    </source>
</evidence>
<dbReference type="PANTHER" id="PTHR47955">
    <property type="entry name" value="CYTOCHROME P450 FAMILY 71 PROTEIN"/>
    <property type="match status" value="1"/>
</dbReference>
<organism evidence="14 15">
    <name type="scientific">Oldenlandia corymbosa var. corymbosa</name>
    <dbReference type="NCBI Taxonomy" id="529605"/>
    <lineage>
        <taxon>Eukaryota</taxon>
        <taxon>Viridiplantae</taxon>
        <taxon>Streptophyta</taxon>
        <taxon>Embryophyta</taxon>
        <taxon>Tracheophyta</taxon>
        <taxon>Spermatophyta</taxon>
        <taxon>Magnoliopsida</taxon>
        <taxon>eudicotyledons</taxon>
        <taxon>Gunneridae</taxon>
        <taxon>Pentapetalae</taxon>
        <taxon>asterids</taxon>
        <taxon>lamiids</taxon>
        <taxon>Gentianales</taxon>
        <taxon>Rubiaceae</taxon>
        <taxon>Rubioideae</taxon>
        <taxon>Spermacoceae</taxon>
        <taxon>Hedyotis-Oldenlandia complex</taxon>
        <taxon>Oldenlandia</taxon>
    </lineage>
</organism>
<dbReference type="Pfam" id="PF00067">
    <property type="entry name" value="p450"/>
    <property type="match status" value="1"/>
</dbReference>
<evidence type="ECO:0000256" key="1">
    <source>
        <dbReference type="ARBA" id="ARBA00004370"/>
    </source>
</evidence>
<keyword evidence="8 11" id="KW-0408">Iron</keyword>
<keyword evidence="7 12" id="KW-0560">Oxidoreductase</keyword>
<evidence type="ECO:0000256" key="12">
    <source>
        <dbReference type="RuleBase" id="RU000461"/>
    </source>
</evidence>
<dbReference type="FunFam" id="1.10.630.10:FF:000043">
    <property type="entry name" value="Cytochrome P450 99A2"/>
    <property type="match status" value="1"/>
</dbReference>
<evidence type="ECO:0000256" key="11">
    <source>
        <dbReference type="PIRSR" id="PIRSR602401-1"/>
    </source>
</evidence>
<name>A0AAV1EG24_OLDCO</name>
<feature type="chain" id="PRO_5043931377" evidence="13">
    <location>
        <begin position="20"/>
        <end position="510"/>
    </location>
</feature>
<dbReference type="GO" id="GO:0009821">
    <property type="term" value="P:alkaloid biosynthetic process"/>
    <property type="evidence" value="ECO:0007669"/>
    <property type="project" value="UniProtKB-ARBA"/>
</dbReference>
<evidence type="ECO:0000256" key="13">
    <source>
        <dbReference type="SAM" id="SignalP"/>
    </source>
</evidence>
<keyword evidence="4" id="KW-0812">Transmembrane</keyword>
<dbReference type="PRINTS" id="PR00463">
    <property type="entry name" value="EP450I"/>
</dbReference>
<feature type="binding site" description="axial binding residue" evidence="11">
    <location>
        <position position="447"/>
    </location>
    <ligand>
        <name>heme</name>
        <dbReference type="ChEBI" id="CHEBI:30413"/>
    </ligand>
    <ligandPart>
        <name>Fe</name>
        <dbReference type="ChEBI" id="CHEBI:18248"/>
    </ligandPart>
</feature>
<evidence type="ECO:0000256" key="10">
    <source>
        <dbReference type="ARBA" id="ARBA00023136"/>
    </source>
</evidence>
<dbReference type="PRINTS" id="PR00385">
    <property type="entry name" value="P450"/>
</dbReference>
<evidence type="ECO:0000256" key="2">
    <source>
        <dbReference type="ARBA" id="ARBA00010617"/>
    </source>
</evidence>
<reference evidence="14" key="1">
    <citation type="submission" date="2023-03" db="EMBL/GenBank/DDBJ databases">
        <authorList>
            <person name="Julca I."/>
        </authorList>
    </citation>
    <scope>NUCLEOTIDE SEQUENCE</scope>
</reference>
<keyword evidence="13" id="KW-0732">Signal</keyword>
<dbReference type="Proteomes" id="UP001161247">
    <property type="component" value="Chromosome 9"/>
</dbReference>
<evidence type="ECO:0000313" key="14">
    <source>
        <dbReference type="EMBL" id="CAI9118604.1"/>
    </source>
</evidence>
<evidence type="ECO:0000256" key="7">
    <source>
        <dbReference type="ARBA" id="ARBA00023002"/>
    </source>
</evidence>
<comment type="subcellular location">
    <subcellularLocation>
        <location evidence="1">Membrane</location>
    </subcellularLocation>
</comment>
<dbReference type="PROSITE" id="PS00086">
    <property type="entry name" value="CYTOCHROME_P450"/>
    <property type="match status" value="1"/>
</dbReference>
<keyword evidence="6" id="KW-1133">Transmembrane helix</keyword>
<keyword evidence="9 12" id="KW-0503">Monooxygenase</keyword>
<dbReference type="SUPFAM" id="SSF48264">
    <property type="entry name" value="Cytochrome P450"/>
    <property type="match status" value="1"/>
</dbReference>
<gene>
    <name evidence="14" type="ORF">OLC1_LOCUS24433</name>
</gene>
<sequence>MSLIPFFLLLVLSLNLIKKWKKKKKGSNEMKKLPPGPWKLPIIGNLHQLMGSLPHHAITKLAQKHGDLMHLQLGEVSAIVASSPRTAKAILKTNDLAFADRLDCLVGEIIVDNSLDIAFAPYGEYWRQMRKICTSELLNNKMVRSLSSIRQDEALNLVSSIREEALLHPKQGINLTKKVSSYTSSMVCRAAFGRAFGRHYQDKLIEIQKEVLVLTSGFDVSDVFPSWKTLHHLSLMKPKLRRLRDRIDEIFDIVIQAHVKNPSGRNGEFGQEDLIDVLLRIKQTGGDLHFPLTNSSIRALILDIFLGGTESSTATVEWAMAELMRNPRIMAKAQCEIRKVLSPEQETIEEKDIQELSYLQLVIKETLRLHPPGPFLIPRNNREQCEIDGYIIPLKTRAIVNAWAIGRDPNYWDDPEIFKPERFENNPINFTGSDYEYLPFGGGRRMCPGISFGLANVEVPLAYLLYNFDWRLPEDVENIGFDMEETYGLTATKKNNLFLVASKYETLGKP</sequence>
<evidence type="ECO:0000256" key="4">
    <source>
        <dbReference type="ARBA" id="ARBA00022692"/>
    </source>
</evidence>
<dbReference type="GO" id="GO:0005506">
    <property type="term" value="F:iron ion binding"/>
    <property type="evidence" value="ECO:0007669"/>
    <property type="project" value="InterPro"/>
</dbReference>
<proteinExistence type="inferred from homology"/>
<accession>A0AAV1EG24</accession>
<dbReference type="PANTHER" id="PTHR47955:SF9">
    <property type="entry name" value="PREMNASPIRODIENE OXYGENASE-LIKE"/>
    <property type="match status" value="1"/>
</dbReference>
<protein>
    <submittedName>
        <fullName evidence="14">OLC1v1020197C1</fullName>
    </submittedName>
</protein>
<dbReference type="InterPro" id="IPR001128">
    <property type="entry name" value="Cyt_P450"/>
</dbReference>
<dbReference type="AlphaFoldDB" id="A0AAV1EG24"/>
<keyword evidence="10" id="KW-0472">Membrane</keyword>
<dbReference type="InterPro" id="IPR002401">
    <property type="entry name" value="Cyt_P450_E_grp-I"/>
</dbReference>
<dbReference type="CDD" id="cd11072">
    <property type="entry name" value="CYP71-like"/>
    <property type="match status" value="1"/>
</dbReference>
<dbReference type="GO" id="GO:0016020">
    <property type="term" value="C:membrane"/>
    <property type="evidence" value="ECO:0007669"/>
    <property type="project" value="UniProtKB-SubCell"/>
</dbReference>
<evidence type="ECO:0000256" key="6">
    <source>
        <dbReference type="ARBA" id="ARBA00022989"/>
    </source>
</evidence>
<evidence type="ECO:0000256" key="9">
    <source>
        <dbReference type="ARBA" id="ARBA00023033"/>
    </source>
</evidence>
<dbReference type="EMBL" id="OX459126">
    <property type="protein sequence ID" value="CAI9118604.1"/>
    <property type="molecule type" value="Genomic_DNA"/>
</dbReference>
<evidence type="ECO:0000256" key="3">
    <source>
        <dbReference type="ARBA" id="ARBA00022617"/>
    </source>
</evidence>
<comment type="cofactor">
    <cofactor evidence="11">
        <name>heme</name>
        <dbReference type="ChEBI" id="CHEBI:30413"/>
    </cofactor>
</comment>
<keyword evidence="15" id="KW-1185">Reference proteome</keyword>
<keyword evidence="3 11" id="KW-0349">Heme</keyword>
<keyword evidence="5 11" id="KW-0479">Metal-binding</keyword>
<dbReference type="GO" id="GO:0020037">
    <property type="term" value="F:heme binding"/>
    <property type="evidence" value="ECO:0007669"/>
    <property type="project" value="InterPro"/>
</dbReference>
<comment type="similarity">
    <text evidence="2 12">Belongs to the cytochrome P450 family.</text>
</comment>
<dbReference type="Gene3D" id="1.10.630.10">
    <property type="entry name" value="Cytochrome P450"/>
    <property type="match status" value="1"/>
</dbReference>
<dbReference type="GO" id="GO:0004497">
    <property type="term" value="F:monooxygenase activity"/>
    <property type="evidence" value="ECO:0007669"/>
    <property type="project" value="UniProtKB-KW"/>
</dbReference>
<evidence type="ECO:0000256" key="8">
    <source>
        <dbReference type="ARBA" id="ARBA00023004"/>
    </source>
</evidence>
<dbReference type="InterPro" id="IPR036396">
    <property type="entry name" value="Cyt_P450_sf"/>
</dbReference>
<evidence type="ECO:0000313" key="15">
    <source>
        <dbReference type="Proteomes" id="UP001161247"/>
    </source>
</evidence>